<evidence type="ECO:0000256" key="2">
    <source>
        <dbReference type="ARBA" id="ARBA00006705"/>
    </source>
</evidence>
<evidence type="ECO:0008006" key="6">
    <source>
        <dbReference type="Google" id="ProtNLM"/>
    </source>
</evidence>
<dbReference type="Proteomes" id="UP001374579">
    <property type="component" value="Unassembled WGS sequence"/>
</dbReference>
<sequence>MATLRSKMKMPVKTHVFEAMQSIDIDALGKCSESDLRPVLPALVRMALCQALDSSDRGDRLRTSISVSLSGLEVVNNIVGLLSIDFHSLEQDVKKEQQLRAKAGGNPTESVLIMQLPNGLALEFERSDAARRIRLILSQLFFVISELKEGRAGNFHKTSELFDCPVYLEEVSDILCIAHAELPGLLQLGEVAEALLCLSHGPQLLCQMIANFPESFVEVCKSLVLRGEKVEEDSVGGCRRLEMLQMLAAMNPKDALSIRALCVEHCTMPGLAVSLSLQMSSSSSRGTSSLKGNDVVSFISSLLLGSDQTVRNWFAQFVKAAQKRHRDAGRKCVLQSLRKYLLQQLKDLIAPGEETMPESSVVQASALIRLYSALKGIATLKYSEEEMKYLLQLITSQPPLSHAGTRFVTLAVCVIISSANLLSGIDEEQLMISWIRKLLAKENEFEKEDGGTSSFGEMLFLVALHFHSNQTAAISELVCNTLGMKSIVKTSSLTRLRNIFTHEIFTEQVIAAHAVKIPVTPGLSATHTGYLPIHSIHQLLKSRVFSRHKVPIKDWIHRQLIKSALPIHPLLPQLIDCFVSTILPKGLKVEQTNQPFEESEILAVYSDFLNSSKTVGFKTDQKMETGETTQAAREGTKEKGENLAPQLLMLYYVLLYQDTLLSVSKSPVLSLRPHVSYSVAVMSQIPINYLVQEAQRRQQQCAAIYSALLKLLVTHYPHLCLVEDWLEDSLSLASSSSSSSSNEVTALPPPTSSGVPLSQAAFKTAVSCVVENPALALSQLNAMLRLSPVDLQKFADPLVTSLPSLLGDSVPRKILDLVQRVWFKCHSLTPRRLRLATVNALQVRQTGTLKTEIFSEQDVMVDPLVVLRCDERVFRCPPVLAIMLRVLSAYIQASRLFLHQTVTANTGVLAAATSAADATKVEKERMELKNALVSAQESACLQILLEVCLTQPQEMETVKGELKSLREVRCAVFSFIHQAFIQEPHLAKLIHFQGYPSELLPLMVAGVPSMHICLDFIPELLGQPQTEKQVFGTQLLAALCSQYPLPKTMNVARLAINVMFTVLSTYESHVWCKMFVHTVPSILLMCRAFPPLCEDVTALLIQIARVCRSQLAVSSNTAVTDPIKMDGPAPKLIKLMKCAKQNSSSPNFHHLLALAQETFQQITIGTSVGGRLY</sequence>
<evidence type="ECO:0000313" key="5">
    <source>
        <dbReference type="Proteomes" id="UP001374579"/>
    </source>
</evidence>
<dbReference type="AlphaFoldDB" id="A0AAN9AHX0"/>
<dbReference type="InterPro" id="IPR016024">
    <property type="entry name" value="ARM-type_fold"/>
</dbReference>
<gene>
    <name evidence="4" type="ORF">V1264_021254</name>
</gene>
<reference evidence="4 5" key="1">
    <citation type="submission" date="2024-02" db="EMBL/GenBank/DDBJ databases">
        <title>Chromosome-scale genome assembly of the rough periwinkle Littorina saxatilis.</title>
        <authorList>
            <person name="De Jode A."/>
            <person name="Faria R."/>
            <person name="Formenti G."/>
            <person name="Sims Y."/>
            <person name="Smith T.P."/>
            <person name="Tracey A."/>
            <person name="Wood J.M.D."/>
            <person name="Zagrodzka Z.B."/>
            <person name="Johannesson K."/>
            <person name="Butlin R.K."/>
            <person name="Leder E.H."/>
        </authorList>
    </citation>
    <scope>NUCLEOTIDE SEQUENCE [LARGE SCALE GENOMIC DNA]</scope>
    <source>
        <strain evidence="4">Snail1</strain>
        <tissue evidence="4">Muscle</tissue>
    </source>
</reference>
<comment type="caution">
    <text evidence="4">The sequence shown here is derived from an EMBL/GenBank/DDBJ whole genome shotgun (WGS) entry which is preliminary data.</text>
</comment>
<accession>A0AAN9AHX0</accession>
<keyword evidence="5" id="KW-1185">Reference proteome</keyword>
<evidence type="ECO:0000256" key="3">
    <source>
        <dbReference type="ARBA" id="ARBA00023242"/>
    </source>
</evidence>
<name>A0AAN9AHX0_9CAEN</name>
<dbReference type="EMBL" id="JBAMIC010004070">
    <property type="protein sequence ID" value="KAK7087171.1"/>
    <property type="molecule type" value="Genomic_DNA"/>
</dbReference>
<dbReference type="PRINTS" id="PR02105">
    <property type="entry name" value="INTSUBUNIT2"/>
</dbReference>
<dbReference type="GO" id="GO:0034472">
    <property type="term" value="P:snRNA 3'-end processing"/>
    <property type="evidence" value="ECO:0007669"/>
    <property type="project" value="TreeGrafter"/>
</dbReference>
<dbReference type="GO" id="GO:0032039">
    <property type="term" value="C:integrator complex"/>
    <property type="evidence" value="ECO:0007669"/>
    <property type="project" value="InterPro"/>
</dbReference>
<evidence type="ECO:0000313" key="4">
    <source>
        <dbReference type="EMBL" id="KAK7087171.1"/>
    </source>
</evidence>
<keyword evidence="3" id="KW-0539">Nucleus</keyword>
<protein>
    <recommendedName>
        <fullName evidence="6">Integrator complex subunit 2</fullName>
    </recommendedName>
</protein>
<comment type="subcellular location">
    <subcellularLocation>
        <location evidence="1">Nucleus</location>
    </subcellularLocation>
</comment>
<proteinExistence type="inferred from homology"/>
<comment type="similarity">
    <text evidence="2">Belongs to the Integrator subunit 2 family.</text>
</comment>
<dbReference type="Pfam" id="PF14750">
    <property type="entry name" value="INTS2"/>
    <property type="match status" value="1"/>
</dbReference>
<dbReference type="PANTHER" id="PTHR28608">
    <property type="entry name" value="INTEGRATOR COMPLEX SUBUNIT 2"/>
    <property type="match status" value="1"/>
</dbReference>
<evidence type="ECO:0000256" key="1">
    <source>
        <dbReference type="ARBA" id="ARBA00004123"/>
    </source>
</evidence>
<dbReference type="PANTHER" id="PTHR28608:SF1">
    <property type="entry name" value="INTEGRATOR COMPLEX SUBUNIT 2"/>
    <property type="match status" value="1"/>
</dbReference>
<dbReference type="SUPFAM" id="SSF48371">
    <property type="entry name" value="ARM repeat"/>
    <property type="match status" value="1"/>
</dbReference>
<dbReference type="InterPro" id="IPR026236">
    <property type="entry name" value="Int2_metazoa"/>
</dbReference>
<dbReference type="InterPro" id="IPR029321">
    <property type="entry name" value="INTS2"/>
</dbReference>
<organism evidence="4 5">
    <name type="scientific">Littorina saxatilis</name>
    <dbReference type="NCBI Taxonomy" id="31220"/>
    <lineage>
        <taxon>Eukaryota</taxon>
        <taxon>Metazoa</taxon>
        <taxon>Spiralia</taxon>
        <taxon>Lophotrochozoa</taxon>
        <taxon>Mollusca</taxon>
        <taxon>Gastropoda</taxon>
        <taxon>Caenogastropoda</taxon>
        <taxon>Littorinimorpha</taxon>
        <taxon>Littorinoidea</taxon>
        <taxon>Littorinidae</taxon>
        <taxon>Littorina</taxon>
    </lineage>
</organism>